<protein>
    <submittedName>
        <fullName evidence="1">Transcription elongation factor</fullName>
    </submittedName>
</protein>
<evidence type="ECO:0000313" key="1">
    <source>
        <dbReference type="EMBL" id="AFD06221.1"/>
    </source>
</evidence>
<name>H8KQ53_SOLCM</name>
<dbReference type="STRING" id="929556.Solca_1115"/>
<gene>
    <name evidence="1" type="ordered locus">Solca_1115</name>
</gene>
<keyword evidence="2" id="KW-1185">Reference proteome</keyword>
<reference evidence="1" key="1">
    <citation type="submission" date="2012-02" db="EMBL/GenBank/DDBJ databases">
        <title>The complete genome of Solitalea canadensis DSM 3403.</title>
        <authorList>
            <consortium name="US DOE Joint Genome Institute (JGI-PGF)"/>
            <person name="Lucas S."/>
            <person name="Copeland A."/>
            <person name="Lapidus A."/>
            <person name="Glavina del Rio T."/>
            <person name="Dalin E."/>
            <person name="Tice H."/>
            <person name="Bruce D."/>
            <person name="Goodwin L."/>
            <person name="Pitluck S."/>
            <person name="Peters L."/>
            <person name="Ovchinnikova G."/>
            <person name="Lu M."/>
            <person name="Kyrpides N."/>
            <person name="Mavromatis K."/>
            <person name="Ivanova N."/>
            <person name="Brettin T."/>
            <person name="Detter J.C."/>
            <person name="Han C."/>
            <person name="Larimer F."/>
            <person name="Land M."/>
            <person name="Hauser L."/>
            <person name="Markowitz V."/>
            <person name="Cheng J.-F."/>
            <person name="Hugenholtz P."/>
            <person name="Woyke T."/>
            <person name="Wu D."/>
            <person name="Spring S."/>
            <person name="Schroeder M."/>
            <person name="Kopitz M."/>
            <person name="Brambilla E."/>
            <person name="Klenk H.-P."/>
            <person name="Eisen J.A."/>
        </authorList>
    </citation>
    <scope>NUCLEOTIDE SEQUENCE</scope>
    <source>
        <strain evidence="1">DSM 3403</strain>
    </source>
</reference>
<dbReference type="Proteomes" id="UP000007590">
    <property type="component" value="Chromosome"/>
</dbReference>
<dbReference type="GO" id="GO:0003746">
    <property type="term" value="F:translation elongation factor activity"/>
    <property type="evidence" value="ECO:0007669"/>
    <property type="project" value="UniProtKB-KW"/>
</dbReference>
<dbReference type="AlphaFoldDB" id="H8KQ53"/>
<sequence length="150" mass="16622">MNTIKQHIYEACQFYIDQRVKTIENAIASAKEAASDDTKSSAGDKYETTREMMQQEIDRNTAQLNEALKLKQALSLIDPQQQSTVAQNGSLVITNNGNFYLSISAGAIDIDGTIYFAVSPVSPIGNKLLKLKRGDSIRFNGKDYQVNELL</sequence>
<keyword evidence="1" id="KW-0648">Protein biosynthesis</keyword>
<dbReference type="eggNOG" id="COG0782">
    <property type="taxonomic scope" value="Bacteria"/>
</dbReference>
<accession>H8KQ53</accession>
<dbReference type="HOGENOM" id="CLU_134999_0_1_10"/>
<keyword evidence="1" id="KW-0251">Elongation factor</keyword>
<proteinExistence type="predicted"/>
<dbReference type="KEGG" id="scn:Solca_1115"/>
<dbReference type="RefSeq" id="WP_014679448.1">
    <property type="nucleotide sequence ID" value="NC_017770.1"/>
</dbReference>
<evidence type="ECO:0000313" key="2">
    <source>
        <dbReference type="Proteomes" id="UP000007590"/>
    </source>
</evidence>
<dbReference type="OrthoDB" id="667380at2"/>
<organism evidence="1 2">
    <name type="scientific">Solitalea canadensis (strain ATCC 29591 / DSM 3403 / JCM 21819 / LMG 8368 / NBRC 15130 / NCIMB 12057 / USAM 9D)</name>
    <name type="common">Flexibacter canadensis</name>
    <dbReference type="NCBI Taxonomy" id="929556"/>
    <lineage>
        <taxon>Bacteria</taxon>
        <taxon>Pseudomonadati</taxon>
        <taxon>Bacteroidota</taxon>
        <taxon>Sphingobacteriia</taxon>
        <taxon>Sphingobacteriales</taxon>
        <taxon>Sphingobacteriaceae</taxon>
        <taxon>Solitalea</taxon>
    </lineage>
</organism>
<dbReference type="EMBL" id="CP003349">
    <property type="protein sequence ID" value="AFD06221.1"/>
    <property type="molecule type" value="Genomic_DNA"/>
</dbReference>